<evidence type="ECO:0008006" key="4">
    <source>
        <dbReference type="Google" id="ProtNLM"/>
    </source>
</evidence>
<reference evidence="2 3" key="1">
    <citation type="submission" date="2018-04" db="EMBL/GenBank/DDBJ databases">
        <title>Genomic Encyclopedia of Type Strains, Phase IV (KMG-IV): sequencing the most valuable type-strain genomes for metagenomic binning, comparative biology and taxonomic classification.</title>
        <authorList>
            <person name="Goeker M."/>
        </authorList>
    </citation>
    <scope>NUCLEOTIDE SEQUENCE [LARGE SCALE GENOMIC DNA]</scope>
    <source>
        <strain evidence="2 3">DSM 10065</strain>
    </source>
</reference>
<name>A0A2U1CPG6_9BURK</name>
<protein>
    <recommendedName>
        <fullName evidence="4">DUF2894 family protein</fullName>
    </recommendedName>
</protein>
<dbReference type="EMBL" id="QEKO01000001">
    <property type="protein sequence ID" value="PVY67780.1"/>
    <property type="molecule type" value="Genomic_DNA"/>
</dbReference>
<feature type="compositionally biased region" description="Basic residues" evidence="1">
    <location>
        <begin position="145"/>
        <end position="154"/>
    </location>
</feature>
<evidence type="ECO:0000313" key="3">
    <source>
        <dbReference type="Proteomes" id="UP000246145"/>
    </source>
</evidence>
<dbReference type="Proteomes" id="UP000246145">
    <property type="component" value="Unassembled WGS sequence"/>
</dbReference>
<feature type="region of interest" description="Disordered" evidence="1">
    <location>
        <begin position="1"/>
        <end position="38"/>
    </location>
</feature>
<feature type="region of interest" description="Disordered" evidence="1">
    <location>
        <begin position="118"/>
        <end position="154"/>
    </location>
</feature>
<gene>
    <name evidence="2" type="ORF">C7440_0163</name>
</gene>
<feature type="compositionally biased region" description="Low complexity" evidence="1">
    <location>
        <begin position="133"/>
        <end position="144"/>
    </location>
</feature>
<accession>A0A2U1CPG6</accession>
<evidence type="ECO:0000256" key="1">
    <source>
        <dbReference type="SAM" id="MobiDB-lite"/>
    </source>
</evidence>
<sequence length="154" mass="16911">MASNNNSSPKQVSPLAGQLAHLAEQAPHKYAGKPPGSTLNDELPEVDYFQKTWSRLSTGLRLQQSQRQVPENAGPLNSSHLIHRSLLLMQERSPGYLQHFLSYIDTLSWMEQLTADTTLPPAKPSVRNPAKPPAKSAAKTPARTAAKKAPRKAR</sequence>
<dbReference type="Pfam" id="PF11445">
    <property type="entry name" value="DUF2894"/>
    <property type="match status" value="1"/>
</dbReference>
<dbReference type="InterPro" id="IPR021549">
    <property type="entry name" value="DUF2894"/>
</dbReference>
<keyword evidence="3" id="KW-1185">Reference proteome</keyword>
<dbReference type="STRING" id="1231391.GCA_000308195_01430"/>
<feature type="compositionally biased region" description="Polar residues" evidence="1">
    <location>
        <begin position="1"/>
        <end position="11"/>
    </location>
</feature>
<dbReference type="AlphaFoldDB" id="A0A2U1CPG6"/>
<proteinExistence type="predicted"/>
<comment type="caution">
    <text evidence="2">The sequence shown here is derived from an EMBL/GenBank/DDBJ whole genome shotgun (WGS) entry which is preliminary data.</text>
</comment>
<evidence type="ECO:0000313" key="2">
    <source>
        <dbReference type="EMBL" id="PVY67780.1"/>
    </source>
</evidence>
<organism evidence="2 3">
    <name type="scientific">Pusillimonas noertemannii</name>
    <dbReference type="NCBI Taxonomy" id="305977"/>
    <lineage>
        <taxon>Bacteria</taxon>
        <taxon>Pseudomonadati</taxon>
        <taxon>Pseudomonadota</taxon>
        <taxon>Betaproteobacteria</taxon>
        <taxon>Burkholderiales</taxon>
        <taxon>Alcaligenaceae</taxon>
        <taxon>Pusillimonas</taxon>
    </lineage>
</organism>